<feature type="region of interest" description="Disordered" evidence="1">
    <location>
        <begin position="1043"/>
        <end position="1085"/>
    </location>
</feature>
<dbReference type="AlphaFoldDB" id="A0A0S4JMX2"/>
<proteinExistence type="predicted"/>
<dbReference type="Proteomes" id="UP000051952">
    <property type="component" value="Unassembled WGS sequence"/>
</dbReference>
<evidence type="ECO:0000313" key="4">
    <source>
        <dbReference type="Proteomes" id="UP000051952"/>
    </source>
</evidence>
<keyword evidence="2" id="KW-0472">Membrane</keyword>
<organism evidence="3 4">
    <name type="scientific">Bodo saltans</name>
    <name type="common">Flagellated protozoan</name>
    <dbReference type="NCBI Taxonomy" id="75058"/>
    <lineage>
        <taxon>Eukaryota</taxon>
        <taxon>Discoba</taxon>
        <taxon>Euglenozoa</taxon>
        <taxon>Kinetoplastea</taxon>
        <taxon>Metakinetoplastina</taxon>
        <taxon>Eubodonida</taxon>
        <taxon>Bodonidae</taxon>
        <taxon>Bodo</taxon>
    </lineage>
</organism>
<keyword evidence="2" id="KW-1133">Transmembrane helix</keyword>
<evidence type="ECO:0000256" key="1">
    <source>
        <dbReference type="SAM" id="MobiDB-lite"/>
    </source>
</evidence>
<feature type="transmembrane region" description="Helical" evidence="2">
    <location>
        <begin position="405"/>
        <end position="428"/>
    </location>
</feature>
<feature type="compositionally biased region" description="Low complexity" evidence="1">
    <location>
        <begin position="1"/>
        <end position="16"/>
    </location>
</feature>
<dbReference type="EMBL" id="CYKH01002091">
    <property type="protein sequence ID" value="CUG92853.1"/>
    <property type="molecule type" value="Genomic_DNA"/>
</dbReference>
<feature type="transmembrane region" description="Helical" evidence="2">
    <location>
        <begin position="36"/>
        <end position="61"/>
    </location>
</feature>
<keyword evidence="2" id="KW-0812">Transmembrane</keyword>
<keyword evidence="4" id="KW-1185">Reference proteome</keyword>
<protein>
    <submittedName>
        <fullName evidence="3">Membrane-associated protein, putative</fullName>
    </submittedName>
</protein>
<evidence type="ECO:0000256" key="2">
    <source>
        <dbReference type="SAM" id="Phobius"/>
    </source>
</evidence>
<name>A0A0S4JMX2_BODSA</name>
<dbReference type="VEuPathDB" id="TriTrypDB:BSAL_39695"/>
<reference evidence="4" key="1">
    <citation type="submission" date="2015-09" db="EMBL/GenBank/DDBJ databases">
        <authorList>
            <consortium name="Pathogen Informatics"/>
        </authorList>
    </citation>
    <scope>NUCLEOTIDE SEQUENCE [LARGE SCALE GENOMIC DNA]</scope>
    <source>
        <strain evidence="4">Lake Konstanz</strain>
    </source>
</reference>
<evidence type="ECO:0000313" key="3">
    <source>
        <dbReference type="EMBL" id="CUG92853.1"/>
    </source>
</evidence>
<accession>A0A0S4JMX2</accession>
<feature type="compositionally biased region" description="Basic residues" evidence="1">
    <location>
        <begin position="1073"/>
        <end position="1085"/>
    </location>
</feature>
<gene>
    <name evidence="3" type="ORF">BSAL_39695</name>
</gene>
<feature type="region of interest" description="Disordered" evidence="1">
    <location>
        <begin position="1"/>
        <end position="23"/>
    </location>
</feature>
<sequence>MSASFPLASSSSPIPLQQRNSTQKQKRHHSKCVCTIPLWLGCAVLCTILVGVVGFSPFLALQSYSEGIVSTARNTYNQIFAINGQSMYYKYLNEATSPILAYYQAYNKPRTMTAMNFSDPMWDRDWQLFFTGVAALNPERYYYYMDLATGSFTGQYVRGADKLRIVGNVNDVNFTGYRQSATPPLRFTPTAENVSLEFPPSVMFNNFFATGEASYVIQSALSTNGELVYGLATYIGGPYTTPPGVVPVGALLELIPLEDMVNLTAPAQTSVSRDTETVVLDYLGALVASTVPALTNIYLPVGTPGAICNTVTYLSRSISKCRHSIETLRPVWPLVYAAQQAITNRVEGVVVGSFSTVSYVTFEFNDNEYLVSAQFPVLSNSGWWTASITPIDPVYGPYIANRRRILIIVSCVVAGVALLALVITYVLMRPLGKLMEEMIAALKLQSQTDRYAKATAAAESLEEHHRVSTTSAIVCQQKVQVGELHEIELAVVSLYELLEDVAKMLPPPVILMIRTTLAQRAIAFSVSASSSGSTLDEGSIAHSSSDDQSDDDDSPRRLRPPKGKHSAADDVVQMLAWFEDHYRIKDNDEDEPVVAGEDELIADDQVADGNVLDPTVSDVVTVPVAASADSSANLKASSSIETEGVIEVVALETRAQRQRGKNDDDQHQPRATILNESGILMGPSVSLRPARRRGFFMAISLTEFKCETSQFAEAIAPLLSLVWHYSGEVELIERSMLLATFGCYEMIADAADRAAACAMAIVEPKPVRESSRITPQQAAAMINRRSTADSNNNGHQKEQAPAFSKAPIHVRCSVAIDCGWFETSTFSCLLPSGKTMRRLIVTSVARDVAVKMLPLAEVLDERLLISGDALRHINPETFLSRVPVIVDHLKFDAQSWSKVSRRSSVFVFAVPAANPSTEARPVAMISAQSFTVNDIRKNDARVIAEGFRLMVNGQYIDAEMFFRRSNERGGLTSNRTLTRMLAISSAIAEIQRARPATSDMGAYYRGECPSFEANMNEEMEFRERQARNHNVINNSLTSVEGYEPRRLKATASSNAMDRSYSGGSFRDLDKGKGNGKSKKRMFAFS</sequence>
<feature type="region of interest" description="Disordered" evidence="1">
    <location>
        <begin position="530"/>
        <end position="567"/>
    </location>
</feature>